<evidence type="ECO:0000313" key="2">
    <source>
        <dbReference type="Proteomes" id="UP000236047"/>
    </source>
</evidence>
<organism evidence="1 2">
    <name type="scientific">Streptomyces noursei</name>
    <name type="common">Streptomyces albulus</name>
    <dbReference type="NCBI Taxonomy" id="1971"/>
    <lineage>
        <taxon>Bacteria</taxon>
        <taxon>Bacillati</taxon>
        <taxon>Actinomycetota</taxon>
        <taxon>Actinomycetes</taxon>
        <taxon>Kitasatosporales</taxon>
        <taxon>Streptomycetaceae</taxon>
        <taxon>Streptomyces</taxon>
    </lineage>
</organism>
<keyword evidence="2" id="KW-1185">Reference proteome</keyword>
<name>A0A2N8PI82_STRNR</name>
<dbReference type="EMBL" id="LJSN01000002">
    <property type="protein sequence ID" value="PNE40680.1"/>
    <property type="molecule type" value="Genomic_DNA"/>
</dbReference>
<proteinExistence type="predicted"/>
<gene>
    <name evidence="1" type="ORF">AOB60_07520</name>
</gene>
<dbReference type="RefSeq" id="WP_102923223.1">
    <property type="nucleotide sequence ID" value="NZ_LJSN01000002.1"/>
</dbReference>
<accession>A0A2N8PI82</accession>
<reference evidence="2" key="1">
    <citation type="submission" date="2015-09" db="EMBL/GenBank/DDBJ databases">
        <authorList>
            <person name="Graham D.E."/>
            <person name="Mahan K.M."/>
            <person name="Klingeman D.M."/>
            <person name="Fida T."/>
            <person name="Giannone R.J."/>
            <person name="Hettich R.L."/>
            <person name="Parry R.J."/>
            <person name="Spain J.C."/>
        </authorList>
    </citation>
    <scope>NUCLEOTIDE SEQUENCE [LARGE SCALE GENOMIC DNA]</scope>
    <source>
        <strain evidence="2">JCM 4701</strain>
    </source>
</reference>
<sequence length="62" mass="7077">MRQKLGAQGRLARWSWVRTAVGFLDPHEIPGLQLPLITTMLGDWSNICTTHTIYTARTRNLI</sequence>
<dbReference type="Proteomes" id="UP000236047">
    <property type="component" value="Unassembled WGS sequence"/>
</dbReference>
<protein>
    <submittedName>
        <fullName evidence="1">Uncharacterized protein</fullName>
    </submittedName>
</protein>
<evidence type="ECO:0000313" key="1">
    <source>
        <dbReference type="EMBL" id="PNE40680.1"/>
    </source>
</evidence>
<comment type="caution">
    <text evidence="1">The sequence shown here is derived from an EMBL/GenBank/DDBJ whole genome shotgun (WGS) entry which is preliminary data.</text>
</comment>
<dbReference type="AlphaFoldDB" id="A0A2N8PI82"/>